<evidence type="ECO:0000313" key="2">
    <source>
        <dbReference type="EMBL" id="MFG3816303.1"/>
    </source>
</evidence>
<gene>
    <name evidence="2" type="ORF">VPK24_01535</name>
</gene>
<dbReference type="GO" id="GO:0004733">
    <property type="term" value="F:pyridoxamine phosphate oxidase activity"/>
    <property type="evidence" value="ECO:0007669"/>
    <property type="project" value="UniProtKB-EC"/>
</dbReference>
<name>A0ABW7C8P7_9CYAN</name>
<keyword evidence="2" id="KW-0560">Oxidoreductase</keyword>
<dbReference type="InterPro" id="IPR011576">
    <property type="entry name" value="Pyridox_Oxase_N"/>
</dbReference>
<proteinExistence type="predicted"/>
<reference evidence="3" key="1">
    <citation type="journal article" date="2024" name="Algal Res.">
        <title>Biochemical, toxicological and genomic investigation of a high-biomass producing Limnothrix strain isolated from Italian shallow drinking water reservoir.</title>
        <authorList>
            <person name="Simonazzi M."/>
            <person name="Shishido T.K."/>
            <person name="Delbaje E."/>
            <person name="Wahlsten M."/>
            <person name="Fewer D.P."/>
            <person name="Sivonen K."/>
            <person name="Pezzolesi L."/>
            <person name="Pistocchi R."/>
        </authorList>
    </citation>
    <scope>NUCLEOTIDE SEQUENCE [LARGE SCALE GENOMIC DNA]</scope>
    <source>
        <strain evidence="3">LRLZ20PSL1</strain>
    </source>
</reference>
<evidence type="ECO:0000259" key="1">
    <source>
        <dbReference type="Pfam" id="PF01243"/>
    </source>
</evidence>
<comment type="caution">
    <text evidence="2">The sequence shown here is derived from an EMBL/GenBank/DDBJ whole genome shotgun (WGS) entry which is preliminary data.</text>
</comment>
<feature type="domain" description="Pyridoxamine 5'-phosphate oxidase N-terminal" evidence="1">
    <location>
        <begin position="8"/>
        <end position="130"/>
    </location>
</feature>
<dbReference type="PANTHER" id="PTHR39336:SF1">
    <property type="entry name" value="PYRIDOXAMINE PHOSPHATE OXIDASE FAMILY PROTEIN (AFU_ORTHOLOGUE AFUA_6G11440)"/>
    <property type="match status" value="1"/>
</dbReference>
<keyword evidence="3" id="KW-1185">Reference proteome</keyword>
<accession>A0ABW7C8P7</accession>
<dbReference type="Proteomes" id="UP001604335">
    <property type="component" value="Unassembled WGS sequence"/>
</dbReference>
<dbReference type="RefSeq" id="WP_393010084.1">
    <property type="nucleotide sequence ID" value="NZ_JAZAQF010000006.1"/>
</dbReference>
<dbReference type="EMBL" id="JAZAQF010000006">
    <property type="protein sequence ID" value="MFG3816303.1"/>
    <property type="molecule type" value="Genomic_DNA"/>
</dbReference>
<dbReference type="EC" id="1.4.3.5" evidence="2"/>
<sequence length="198" mass="22034">MAKFYEQITPELAAFIEQQKLFFTASAPQVGRVNVSPKGMDTFRCFEPNLVGYLDVTGSGNETAAHVTENGRLTLMFCSFVGAPLILRLYGQGRVIRPRDPDWQSWLDRFKALPGTRQIMLLSVESVQTSCGFGVPLFDYQGDRTQLVEWAERKGPDGLQAYWQAKNQTSIDRLPTYLLSDQVSDDAANGDPASEANS</sequence>
<dbReference type="InterPro" id="IPR012349">
    <property type="entry name" value="Split_barrel_FMN-bd"/>
</dbReference>
<dbReference type="Gene3D" id="2.30.110.10">
    <property type="entry name" value="Electron Transport, Fmn-binding Protein, Chain A"/>
    <property type="match status" value="1"/>
</dbReference>
<evidence type="ECO:0000313" key="3">
    <source>
        <dbReference type="Proteomes" id="UP001604335"/>
    </source>
</evidence>
<dbReference type="Pfam" id="PF01243">
    <property type="entry name" value="PNPOx_N"/>
    <property type="match status" value="1"/>
</dbReference>
<dbReference type="SUPFAM" id="SSF50475">
    <property type="entry name" value="FMN-binding split barrel"/>
    <property type="match status" value="1"/>
</dbReference>
<dbReference type="PANTHER" id="PTHR39336">
    <property type="entry name" value="PYRIDOXAMINE PHOSPHATE OXIDASE FAMILY PROTEIN (AFU_ORTHOLOGUE AFUA_6G11440)"/>
    <property type="match status" value="1"/>
</dbReference>
<protein>
    <submittedName>
        <fullName evidence="2">Pyridoxamine 5'-phosphate oxidase family protein</fullName>
        <ecNumber evidence="2">1.-.-.-</ecNumber>
        <ecNumber evidence="2">1.4.3.5</ecNumber>
    </submittedName>
</protein>
<dbReference type="EC" id="1.-.-.-" evidence="2"/>
<organism evidence="2 3">
    <name type="scientific">Limnothrix redekei LRLZ20PSL1</name>
    <dbReference type="NCBI Taxonomy" id="3112953"/>
    <lineage>
        <taxon>Bacteria</taxon>
        <taxon>Bacillati</taxon>
        <taxon>Cyanobacteriota</taxon>
        <taxon>Cyanophyceae</taxon>
        <taxon>Pseudanabaenales</taxon>
        <taxon>Pseudanabaenaceae</taxon>
        <taxon>Limnothrix</taxon>
    </lineage>
</organism>